<dbReference type="Pfam" id="PF02992">
    <property type="entry name" value="Transposase_21"/>
    <property type="match status" value="1"/>
</dbReference>
<feature type="region of interest" description="Disordered" evidence="1">
    <location>
        <begin position="1"/>
        <end position="24"/>
    </location>
</feature>
<dbReference type="EMBL" id="JAACJK010000002">
    <property type="protein sequence ID" value="KAF5341189.1"/>
    <property type="molecule type" value="Genomic_DNA"/>
</dbReference>
<dbReference type="OrthoDB" id="3251442at2759"/>
<comment type="caution">
    <text evidence="2">The sequence shown here is derived from an EMBL/GenBank/DDBJ whole genome shotgun (WGS) entry which is preliminary data.</text>
</comment>
<protein>
    <recommendedName>
        <fullName evidence="4">Transposase domain-containing protein</fullName>
    </recommendedName>
</protein>
<keyword evidence="3" id="KW-1185">Reference proteome</keyword>
<evidence type="ECO:0008006" key="4">
    <source>
        <dbReference type="Google" id="ProtNLM"/>
    </source>
</evidence>
<dbReference type="PANTHER" id="PTHR10775:SF185">
    <property type="entry name" value="OS08G0208400 PROTEIN"/>
    <property type="match status" value="1"/>
</dbReference>
<dbReference type="InterPro" id="IPR004242">
    <property type="entry name" value="Transposase_21"/>
</dbReference>
<reference evidence="2 3" key="1">
    <citation type="journal article" date="2020" name="ISME J.">
        <title>Uncovering the hidden diversity of litter-decomposition mechanisms in mushroom-forming fungi.</title>
        <authorList>
            <person name="Floudas D."/>
            <person name="Bentzer J."/>
            <person name="Ahren D."/>
            <person name="Johansson T."/>
            <person name="Persson P."/>
            <person name="Tunlid A."/>
        </authorList>
    </citation>
    <scope>NUCLEOTIDE SEQUENCE [LARGE SCALE GENOMIC DNA]</scope>
    <source>
        <strain evidence="2 3">CBS 175.51</strain>
    </source>
</reference>
<dbReference type="Proteomes" id="UP000541558">
    <property type="component" value="Unassembled WGS sequence"/>
</dbReference>
<organism evidence="2 3">
    <name type="scientific">Ephemerocybe angulata</name>
    <dbReference type="NCBI Taxonomy" id="980116"/>
    <lineage>
        <taxon>Eukaryota</taxon>
        <taxon>Fungi</taxon>
        <taxon>Dikarya</taxon>
        <taxon>Basidiomycota</taxon>
        <taxon>Agaricomycotina</taxon>
        <taxon>Agaricomycetes</taxon>
        <taxon>Agaricomycetidae</taxon>
        <taxon>Agaricales</taxon>
        <taxon>Agaricineae</taxon>
        <taxon>Psathyrellaceae</taxon>
        <taxon>Ephemerocybe</taxon>
    </lineage>
</organism>
<name>A0A8H5FLH2_9AGAR</name>
<evidence type="ECO:0000313" key="3">
    <source>
        <dbReference type="Proteomes" id="UP000541558"/>
    </source>
</evidence>
<feature type="compositionally biased region" description="Acidic residues" evidence="1">
    <location>
        <begin position="169"/>
        <end position="178"/>
    </location>
</feature>
<evidence type="ECO:0000313" key="2">
    <source>
        <dbReference type="EMBL" id="KAF5341189.1"/>
    </source>
</evidence>
<evidence type="ECO:0000256" key="1">
    <source>
        <dbReference type="SAM" id="MobiDB-lite"/>
    </source>
</evidence>
<gene>
    <name evidence="2" type="ORF">D9611_006128</name>
</gene>
<feature type="region of interest" description="Disordered" evidence="1">
    <location>
        <begin position="165"/>
        <end position="194"/>
    </location>
</feature>
<proteinExistence type="predicted"/>
<accession>A0A8H5FLH2</accession>
<sequence>MPKDTSKAPKSTPSTPADDVPHPCRCGCGSMVPTEIAPRTERAHLTSQPKSVKKKLEIEDLGTHHFVHHLVATAAEFGFPMKWEDPRATPPITSAGPTPVAPDVEASQFMDSNDSVMDVDAAEPEGIARHVESDVEEEKGGNGKNAVEDILKGWKDAHSATSKRSAWVEDVDEDEEDNEAAKGYGGAEGGFDYDREDEYNLNMGDFDDELEEQMEKMFAEFSAYFDSILYAPLTSLDAPAQELDDEDMDILRAYNLKLTDNLTDATFRHLPQAFPNHKFASLKATRKRVEFLARFRPVPYDCCINSCMCYAGPNAKEKECRYCDQPRWNASGKPRKQFNYIPLITRLAALFRNKESAKNMAYRHNYRTSPDILRDIFDGKVFEALRATKVQVGGHEQEYKFFDMATDIALGFASDGFAPFKSRKQTCWPLLVFNYNLSPELRFRFENLICVGVIPGPRKPKDFDSFLWPFVEELLELALGVKTYHGVEEKFFQMHAYLILCTGDMPAVAMMMMMKGHSSVYPCRQCKIRGILKPGTTQYYYPLEPPDDLVVPPDAPHPISYD</sequence>
<dbReference type="PANTHER" id="PTHR10775">
    <property type="entry name" value="OS08G0208400 PROTEIN"/>
    <property type="match status" value="1"/>
</dbReference>
<dbReference type="AlphaFoldDB" id="A0A8H5FLH2"/>